<dbReference type="SMR" id="A0A0M4E9D0"/>
<dbReference type="EMBL" id="CP012524">
    <property type="protein sequence ID" value="ALC41496.1"/>
    <property type="molecule type" value="Genomic_DNA"/>
</dbReference>
<dbReference type="AlphaFoldDB" id="A0A0M4E9D0"/>
<keyword evidence="1" id="KW-0472">Membrane</keyword>
<dbReference type="STRING" id="30019.A0A0M4E9D0"/>
<feature type="transmembrane region" description="Helical" evidence="1">
    <location>
        <begin position="44"/>
        <end position="59"/>
    </location>
</feature>
<evidence type="ECO:0000313" key="2">
    <source>
        <dbReference type="EMBL" id="ALC41496.1"/>
    </source>
</evidence>
<accession>A0A0M4E9D0</accession>
<organism evidence="2 3">
    <name type="scientific">Drosophila busckii</name>
    <name type="common">Fruit fly</name>
    <dbReference type="NCBI Taxonomy" id="30019"/>
    <lineage>
        <taxon>Eukaryota</taxon>
        <taxon>Metazoa</taxon>
        <taxon>Ecdysozoa</taxon>
        <taxon>Arthropoda</taxon>
        <taxon>Hexapoda</taxon>
        <taxon>Insecta</taxon>
        <taxon>Pterygota</taxon>
        <taxon>Neoptera</taxon>
        <taxon>Endopterygota</taxon>
        <taxon>Diptera</taxon>
        <taxon>Brachycera</taxon>
        <taxon>Muscomorpha</taxon>
        <taxon>Ephydroidea</taxon>
        <taxon>Drosophilidae</taxon>
        <taxon>Drosophila</taxon>
    </lineage>
</organism>
<keyword evidence="1" id="KW-1133">Transmembrane helix</keyword>
<dbReference type="OMA" id="ETLWENC"/>
<name>A0A0M4E9D0_DROBS</name>
<evidence type="ECO:0000256" key="1">
    <source>
        <dbReference type="SAM" id="Phobius"/>
    </source>
</evidence>
<gene>
    <name evidence="2" type="ORF">Dbus_chr2Rg1075</name>
</gene>
<keyword evidence="1" id="KW-0812">Transmembrane</keyword>
<evidence type="ECO:0000313" key="3">
    <source>
        <dbReference type="Proteomes" id="UP000494163"/>
    </source>
</evidence>
<sequence length="335" mass="39373">MESVEQDVDKFLKHCRKQQLSEVEMHHLYAPLVWQLRWLRLKHWLLWLLLPALLTYLLWNYCSSFAWTLSALGRLLLIQVLPYWNWTPYYNAKCLIEKADVVLQKPQPLDRLETLAENCALCESLDSIPTAANVSYSQLESQYLERGLPVIITDCQQQTDVQTLLDIINEHAPQLLDSEPCDISSNLLLRKLFTVDAALQKISSSTAWYLQWRHCDFQAVKASRRYALRPYYYPAHLEPYYSSWLLMAHKVSRPQKEIYVKGLIFVQQWSGHFEWQLRAKSPCAEDYNCPKLKLRLEAGECAVFTTDLWRLSYGLTQPHQWQSSIASIYEVNWQL</sequence>
<dbReference type="OrthoDB" id="10059103at2759"/>
<reference evidence="2 3" key="1">
    <citation type="submission" date="2015-08" db="EMBL/GenBank/DDBJ databases">
        <title>Ancestral chromatin configuration constrains chromatin evolution on differentiating sex chromosomes in Drosophila.</title>
        <authorList>
            <person name="Zhou Q."/>
            <person name="Bachtrog D."/>
        </authorList>
    </citation>
    <scope>NUCLEOTIDE SEQUENCE [LARGE SCALE GENOMIC DNA]</scope>
    <source>
        <tissue evidence="2">Whole larvae</tissue>
    </source>
</reference>
<proteinExistence type="predicted"/>
<dbReference type="Proteomes" id="UP000494163">
    <property type="component" value="Chromosome 2R"/>
</dbReference>
<protein>
    <submittedName>
        <fullName evidence="2">CG30053</fullName>
    </submittedName>
</protein>
<keyword evidence="3" id="KW-1185">Reference proteome</keyword>